<reference evidence="1 2" key="1">
    <citation type="submission" date="2018-11" db="EMBL/GenBank/DDBJ databases">
        <title>Complete genome sequencing of the Actinobacteria Serinibacter sp. K3-2.</title>
        <authorList>
            <person name="Rakitin A.L."/>
            <person name="Beletsky A.V."/>
            <person name="Mardanov A.V."/>
            <person name="Ravin N.V."/>
            <person name="Gromova A.S."/>
            <person name="Filippova S.N."/>
            <person name="Gal'Chenko V.F."/>
        </authorList>
    </citation>
    <scope>NUCLEOTIDE SEQUENCE [LARGE SCALE GENOMIC DNA]</scope>
    <source>
        <strain evidence="1 2">K3-2</strain>
    </source>
</reference>
<keyword evidence="2" id="KW-1185">Reference proteome</keyword>
<proteinExistence type="predicted"/>
<protein>
    <submittedName>
        <fullName evidence="1">Uncharacterized protein</fullName>
    </submittedName>
</protein>
<dbReference type="EMBL" id="RHPJ01000001">
    <property type="protein sequence ID" value="TGO06158.1"/>
    <property type="molecule type" value="Genomic_DNA"/>
</dbReference>
<organism evidence="1 2">
    <name type="scientific">Serinibacter arcticus</name>
    <dbReference type="NCBI Taxonomy" id="1655435"/>
    <lineage>
        <taxon>Bacteria</taxon>
        <taxon>Bacillati</taxon>
        <taxon>Actinomycetota</taxon>
        <taxon>Actinomycetes</taxon>
        <taxon>Micrococcales</taxon>
        <taxon>Beutenbergiaceae</taxon>
        <taxon>Serinibacter</taxon>
    </lineage>
</organism>
<dbReference type="Proteomes" id="UP000297318">
    <property type="component" value="Unassembled WGS sequence"/>
</dbReference>
<dbReference type="RefSeq" id="WP_135848405.1">
    <property type="nucleotide sequence ID" value="NZ_RHPJ01000001.1"/>
</dbReference>
<gene>
    <name evidence="1" type="ORF">SERN_0350</name>
</gene>
<dbReference type="AlphaFoldDB" id="A0A4Z1E5K3"/>
<evidence type="ECO:0000313" key="1">
    <source>
        <dbReference type="EMBL" id="TGO06158.1"/>
    </source>
</evidence>
<comment type="caution">
    <text evidence="1">The sequence shown here is derived from an EMBL/GenBank/DDBJ whole genome shotgun (WGS) entry which is preliminary data.</text>
</comment>
<name>A0A4Z1E5K3_9MICO</name>
<sequence>MTTVPRPVSIAPRSTMRAAAHVLVTTGADLVPLDPAAAVAAPTPSDVWCALTPDVRSQLLRSHGSDLTPEQVVSLGDAGGVVVLGDAGRWEVGDDLCRFIAQLTRLLELTD</sequence>
<accession>A0A4Z1E5K3</accession>
<evidence type="ECO:0000313" key="2">
    <source>
        <dbReference type="Proteomes" id="UP000297318"/>
    </source>
</evidence>